<gene>
    <name evidence="1" type="ORF">ceV_305</name>
</gene>
<dbReference type="KEGG" id="vg:26049172"/>
<evidence type="ECO:0000313" key="1">
    <source>
        <dbReference type="EMBL" id="ALH23211.1"/>
    </source>
</evidence>
<keyword evidence="2" id="KW-1185">Reference proteome</keyword>
<accession>A0A0N9QAN2</accession>
<organism evidence="1 2">
    <name type="scientific">Chrysochromulina ericina virus CeV-01B</name>
    <dbReference type="NCBI Taxonomy" id="3070830"/>
    <lineage>
        <taxon>Viruses</taxon>
        <taxon>Varidnaviria</taxon>
        <taxon>Bamfordvirae</taxon>
        <taxon>Nucleocytoviricota</taxon>
        <taxon>Megaviricetes</taxon>
        <taxon>Imitervirales</taxon>
        <taxon>Mesomimiviridae</taxon>
        <taxon>Tethysvirus</taxon>
        <taxon>Tethysvirus raunefjordenense</taxon>
    </lineage>
</organism>
<proteinExistence type="predicted"/>
<dbReference type="EMBL" id="KT820662">
    <property type="protein sequence ID" value="ALH23211.1"/>
    <property type="molecule type" value="Genomic_DNA"/>
</dbReference>
<protein>
    <submittedName>
        <fullName evidence="1">Uncharacterized protein</fullName>
    </submittedName>
</protein>
<sequence>MELESEPKITKTISRKKRRDNGLYTQMIINRKVFILMKNIGSNIKAIMLKMINGDIAGKCIKEGYIKPNSISIITHSNGIQESDYIKFDVVIECLVCNPVEGQNISCKVVNITKAGIRASIDDDNDPLVIFIARDHSYLNKNFSNIKDDQEIIVRVIGQRFELNDKNISVIGELVESKNKPQKISISKKSKPVDIDIAQIEESED</sequence>
<name>A0A0N9QAN2_9VIRU</name>
<reference evidence="1 2" key="1">
    <citation type="journal article" date="2015" name="Genome Announc.">
        <title>The 474-Kilobase-Pair Complete Genome Sequence of CeV-01B, a Virus Infecting Haptolina (Chrysochromulina) ericina (Prymnesiophyceae).</title>
        <authorList>
            <person name="Gallot-Lavallee L."/>
            <person name="Pagarete A."/>
            <person name="Legendre M."/>
            <person name="Santini S."/>
            <person name="Sandaa R.A."/>
            <person name="Himmelbauer H."/>
            <person name="Ogata H."/>
            <person name="Bratbak G."/>
            <person name="Claverie J.M."/>
        </authorList>
    </citation>
    <scope>NUCLEOTIDE SEQUENCE [LARGE SCALE GENOMIC DNA]</scope>
    <source>
        <strain evidence="1">CeV-01B</strain>
    </source>
</reference>
<dbReference type="OrthoDB" id="35144at10239"/>
<evidence type="ECO:0000313" key="2">
    <source>
        <dbReference type="Proteomes" id="UP000203826"/>
    </source>
</evidence>
<dbReference type="Proteomes" id="UP000203826">
    <property type="component" value="Segment"/>
</dbReference>